<name>A0A3L6LBP8_9TRYP</name>
<sequence>MPSGFFQALRYSTNVGEEPYQKQQKQPQNNKGASMVCPRIREKQLTSVVTEGGCGSEITAQLQLQLFRIYANVSRQREWFVFHEANARALAAEAEKLRRRFFPLEPSFLEGLGINAFGYTTQQLPLLGGTGAMHEEITPCATTAQFPVRQKENEERGGEQKWAGEYRKQDAGANSSSHKPLNMVAANHDTNAFALTSGWSGGEGDMFDSWKSGEPLCHLAPDYLLRLTASWIHERFSPVPTNPHVCEKSSHASAAGTVVESLVGLLLPILRSLHNLVGAARWRTNSTGDHRAADSSAVVDVLPALAKHLFYLLHEVISCMSLRAVPPNALNDEERAEGEHILFYLLQEWDLLLLLLCSDERFPLGDNGLFPPQHSGHGPVAASVSAAVPQSIVIEAFSLLSTHYLQITERR</sequence>
<dbReference type="EMBL" id="QSBY01000002">
    <property type="protein sequence ID" value="RHW74052.1"/>
    <property type="molecule type" value="Genomic_DNA"/>
</dbReference>
<proteinExistence type="predicted"/>
<reference evidence="2" key="1">
    <citation type="submission" date="2018-09" db="EMBL/GenBank/DDBJ databases">
        <title>whole genome sequence of T. equiperdum IVM-t1 strain.</title>
        <authorList>
            <person name="Suganuma K."/>
        </authorList>
    </citation>
    <scope>NUCLEOTIDE SEQUENCE [LARGE SCALE GENOMIC DNA]</scope>
    <source>
        <strain evidence="2">IVM-t1</strain>
    </source>
</reference>
<organism evidence="2">
    <name type="scientific">Trypanosoma brucei equiperdum</name>
    <dbReference type="NCBI Taxonomy" id="630700"/>
    <lineage>
        <taxon>Eukaryota</taxon>
        <taxon>Discoba</taxon>
        <taxon>Euglenozoa</taxon>
        <taxon>Kinetoplastea</taxon>
        <taxon>Metakinetoplastina</taxon>
        <taxon>Trypanosomatida</taxon>
        <taxon>Trypanosomatidae</taxon>
        <taxon>Trypanosoma</taxon>
    </lineage>
</organism>
<gene>
    <name evidence="2" type="ORF">DPX39_020019100</name>
</gene>
<evidence type="ECO:0000256" key="1">
    <source>
        <dbReference type="SAM" id="MobiDB-lite"/>
    </source>
</evidence>
<dbReference type="AlphaFoldDB" id="A0A3L6LBP8"/>
<feature type="compositionally biased region" description="Basic and acidic residues" evidence="1">
    <location>
        <begin position="149"/>
        <end position="170"/>
    </location>
</feature>
<protein>
    <submittedName>
        <fullName evidence="2">Uncharacterized protein</fullName>
    </submittedName>
</protein>
<feature type="region of interest" description="Disordered" evidence="1">
    <location>
        <begin position="149"/>
        <end position="177"/>
    </location>
</feature>
<evidence type="ECO:0000313" key="2">
    <source>
        <dbReference type="EMBL" id="RHW74052.1"/>
    </source>
</evidence>
<dbReference type="Proteomes" id="UP000266743">
    <property type="component" value="Chromosome 2"/>
</dbReference>
<comment type="caution">
    <text evidence="2">The sequence shown here is derived from an EMBL/GenBank/DDBJ whole genome shotgun (WGS) entry which is preliminary data.</text>
</comment>
<accession>A0A3L6LBP8</accession>